<dbReference type="Proteomes" id="UP000199361">
    <property type="component" value="Unassembled WGS sequence"/>
</dbReference>
<evidence type="ECO:0000313" key="2">
    <source>
        <dbReference type="Proteomes" id="UP000199361"/>
    </source>
</evidence>
<dbReference type="RefSeq" id="WP_091081477.1">
    <property type="nucleotide sequence ID" value="NZ_FOHX01000004.1"/>
</dbReference>
<dbReference type="InterPro" id="IPR011989">
    <property type="entry name" value="ARM-like"/>
</dbReference>
<dbReference type="STRING" id="568860.SAMN05421811_104438"/>
<evidence type="ECO:0008006" key="3">
    <source>
        <dbReference type="Google" id="ProtNLM"/>
    </source>
</evidence>
<organism evidence="1 2">
    <name type="scientific">Nonomuraea wenchangensis</name>
    <dbReference type="NCBI Taxonomy" id="568860"/>
    <lineage>
        <taxon>Bacteria</taxon>
        <taxon>Bacillati</taxon>
        <taxon>Actinomycetota</taxon>
        <taxon>Actinomycetes</taxon>
        <taxon>Streptosporangiales</taxon>
        <taxon>Streptosporangiaceae</taxon>
        <taxon>Nonomuraea</taxon>
    </lineage>
</organism>
<protein>
    <recommendedName>
        <fullName evidence="3">HEAT repeat-containing protein</fullName>
    </recommendedName>
</protein>
<evidence type="ECO:0000313" key="1">
    <source>
        <dbReference type="EMBL" id="SET86144.1"/>
    </source>
</evidence>
<dbReference type="InterPro" id="IPR016024">
    <property type="entry name" value="ARM-type_fold"/>
</dbReference>
<dbReference type="AlphaFoldDB" id="A0A1I0HPX5"/>
<reference evidence="1 2" key="1">
    <citation type="submission" date="2016-10" db="EMBL/GenBank/DDBJ databases">
        <authorList>
            <person name="de Groot N.N."/>
        </authorList>
    </citation>
    <scope>NUCLEOTIDE SEQUENCE [LARGE SCALE GENOMIC DNA]</scope>
    <source>
        <strain evidence="1 2">CGMCC 4.5598</strain>
    </source>
</reference>
<dbReference type="OrthoDB" id="3528265at2"/>
<dbReference type="EMBL" id="FOHX01000004">
    <property type="protein sequence ID" value="SET86144.1"/>
    <property type="molecule type" value="Genomic_DNA"/>
</dbReference>
<dbReference type="Gene3D" id="1.25.10.10">
    <property type="entry name" value="Leucine-rich Repeat Variant"/>
    <property type="match status" value="1"/>
</dbReference>
<name>A0A1I0HPX5_9ACTN</name>
<proteinExistence type="predicted"/>
<gene>
    <name evidence="1" type="ORF">SAMN05421811_104438</name>
</gene>
<accession>A0A1I0HPX5</accession>
<sequence length="222" mass="23971">MQTQTGDDLMARVLAHANDDDVLGSAANDLLEEVFAGYPVDNLRRLLRSDHEKIVRTGAWLLSELGELAAPLADELPALLASPLRQVRFFAVEAVLNAGDADGPLAARALALVRDGDDAVRWKVLSFLSAAETEQLAAGAEALEDAELKGLTEWLVRLDSEEVDPREVVARLEGGDRTARMFAAAAAARLSDEDDTNLLAHAATAEDEEIRSFALEQLDDLQ</sequence>
<keyword evidence="2" id="KW-1185">Reference proteome</keyword>
<dbReference type="SUPFAM" id="SSF48371">
    <property type="entry name" value="ARM repeat"/>
    <property type="match status" value="1"/>
</dbReference>